<dbReference type="InterPro" id="IPR000253">
    <property type="entry name" value="FHA_dom"/>
</dbReference>
<name>A0AAU9LBL1_9STRA</name>
<dbReference type="AlphaFoldDB" id="A0AAU9LBL1"/>
<feature type="domain" description="FHA" evidence="1">
    <location>
        <begin position="387"/>
        <end position="451"/>
    </location>
</feature>
<dbReference type="SUPFAM" id="SSF49879">
    <property type="entry name" value="SMAD/FHA domain"/>
    <property type="match status" value="1"/>
</dbReference>
<dbReference type="InterPro" id="IPR008984">
    <property type="entry name" value="SMAD_FHA_dom_sf"/>
</dbReference>
<gene>
    <name evidence="2" type="ORF">PBS003_LOCUS6926</name>
</gene>
<reference evidence="2" key="1">
    <citation type="submission" date="2021-11" db="EMBL/GenBank/DDBJ databases">
        <authorList>
            <person name="Islam A."/>
            <person name="Islam S."/>
            <person name="Flora M.S."/>
            <person name="Rahman M."/>
            <person name="Ziaur R.M."/>
            <person name="Epstein J.H."/>
            <person name="Hassan M."/>
            <person name="Klassen M."/>
            <person name="Woodard K."/>
            <person name="Webb A."/>
            <person name="Webby R.J."/>
            <person name="El Zowalaty M.E."/>
        </authorList>
    </citation>
    <scope>NUCLEOTIDE SEQUENCE</scope>
    <source>
        <strain evidence="2">Pbs3</strain>
    </source>
</reference>
<comment type="caution">
    <text evidence="2">The sequence shown here is derived from an EMBL/GenBank/DDBJ whole genome shotgun (WGS) entry which is preliminary data.</text>
</comment>
<evidence type="ECO:0000259" key="1">
    <source>
        <dbReference type="PROSITE" id="PS50006"/>
    </source>
</evidence>
<evidence type="ECO:0000313" key="2">
    <source>
        <dbReference type="EMBL" id="CAH0480302.1"/>
    </source>
</evidence>
<dbReference type="Proteomes" id="UP001160483">
    <property type="component" value="Unassembled WGS sequence"/>
</dbReference>
<dbReference type="SMART" id="SM00240">
    <property type="entry name" value="FHA"/>
    <property type="match status" value="1"/>
</dbReference>
<dbReference type="Pfam" id="PF00498">
    <property type="entry name" value="FHA"/>
    <property type="match status" value="1"/>
</dbReference>
<dbReference type="Gene3D" id="2.60.200.20">
    <property type="match status" value="1"/>
</dbReference>
<accession>A0AAU9LBL1</accession>
<proteinExistence type="predicted"/>
<organism evidence="2 3">
    <name type="scientific">Peronospora belbahrii</name>
    <dbReference type="NCBI Taxonomy" id="622444"/>
    <lineage>
        <taxon>Eukaryota</taxon>
        <taxon>Sar</taxon>
        <taxon>Stramenopiles</taxon>
        <taxon>Oomycota</taxon>
        <taxon>Peronosporomycetes</taxon>
        <taxon>Peronosporales</taxon>
        <taxon>Peronosporaceae</taxon>
        <taxon>Peronospora</taxon>
    </lineage>
</organism>
<protein>
    <recommendedName>
        <fullName evidence="1">FHA domain-containing protein</fullName>
    </recommendedName>
</protein>
<sequence length="536" mass="59166">MKIPSAVTGCRAHKRALEDDDEHHTSRYTTFGNENECQRLLDVQVGLSMDAGSLPGLQGASGKRRHGMEAVKSRRLNVDTNESREEIGIQLSAQLDSISPALRVSTSDIDAARSPSHTGHTVSLISSLEMKKETDEQERCKLTHGEARSPSRPMIPMPLGTRGLVLENKTSPLVYRRKLDEEAAGRRGETDTLLAENQEQKRLFLHGKRMEDHVLGARGLPTISHLLEAHGQESSMKLEVASLNTPCQVSTVASTTMSSFKQGTTTKPYPSYARRDLETAKRVRTPVSSLAEILNVSNAPLPSFGTGDVSSDEELIGIPGADVVDLEVSLSQDKLEELSVTETSLDDETIVLTLCDGLANSLTKGERDQMERDNVFTIALAKQHSPIVFGREQFQNVFGDNIRGVSLSLLSRRHCLVHVENELSRDSATSRVKVQIENTSTNGSWVNGMQLKNGETYELELGDMITLLRIHRDENDVSLEYKLVRSGPSLDRSTTNTDKMVRRSDKLLDPDCIDRTGADRHQGRRAIPPEQAICIV</sequence>
<evidence type="ECO:0000313" key="3">
    <source>
        <dbReference type="Proteomes" id="UP001160483"/>
    </source>
</evidence>
<dbReference type="PROSITE" id="PS50006">
    <property type="entry name" value="FHA_DOMAIN"/>
    <property type="match status" value="1"/>
</dbReference>
<dbReference type="EMBL" id="CAKKTJ010000324">
    <property type="protein sequence ID" value="CAH0480302.1"/>
    <property type="molecule type" value="Genomic_DNA"/>
</dbReference>